<sequence>MRQQQPILRDDRAPPTTEHHFAYHEAFLSRLEQLQPPSSRSRPPNTSIANDEHLISVLRRIEGALSAEATPPRQNFHQEVRDVNTTGSSSSTSTEEHVQIPTTPVTHNRVPLTTEASPPTAHAATEQPPPPPPNIAQSIQWYRDYVGWVLYYRACAQHYKALAEQRSQQISTNDQDEALLYQT</sequence>
<feature type="region of interest" description="Disordered" evidence="1">
    <location>
        <begin position="32"/>
        <end position="51"/>
    </location>
</feature>
<organism evidence="2 3">
    <name type="scientific">Bodo saltans</name>
    <name type="common">Flagellated protozoan</name>
    <dbReference type="NCBI Taxonomy" id="75058"/>
    <lineage>
        <taxon>Eukaryota</taxon>
        <taxon>Discoba</taxon>
        <taxon>Euglenozoa</taxon>
        <taxon>Kinetoplastea</taxon>
        <taxon>Metakinetoplastina</taxon>
        <taxon>Eubodonida</taxon>
        <taxon>Bodonidae</taxon>
        <taxon>Bodo</taxon>
    </lineage>
</organism>
<feature type="region of interest" description="Disordered" evidence="1">
    <location>
        <begin position="68"/>
        <end position="135"/>
    </location>
</feature>
<evidence type="ECO:0000313" key="3">
    <source>
        <dbReference type="Proteomes" id="UP000051952"/>
    </source>
</evidence>
<proteinExistence type="predicted"/>
<keyword evidence="3" id="KW-1185">Reference proteome</keyword>
<name>A0A0S4JTP0_BODSA</name>
<protein>
    <submittedName>
        <fullName evidence="2">Uncharacterized protein</fullName>
    </submittedName>
</protein>
<dbReference type="EMBL" id="CYKH01002191">
    <property type="protein sequence ID" value="CUG93752.1"/>
    <property type="molecule type" value="Genomic_DNA"/>
</dbReference>
<evidence type="ECO:0000256" key="1">
    <source>
        <dbReference type="SAM" id="MobiDB-lite"/>
    </source>
</evidence>
<accession>A0A0S4JTP0</accession>
<gene>
    <name evidence="2" type="ORF">BSAL_44630</name>
</gene>
<evidence type="ECO:0000313" key="2">
    <source>
        <dbReference type="EMBL" id="CUG93752.1"/>
    </source>
</evidence>
<dbReference type="AlphaFoldDB" id="A0A0S4JTP0"/>
<reference evidence="3" key="1">
    <citation type="submission" date="2015-09" db="EMBL/GenBank/DDBJ databases">
        <authorList>
            <consortium name="Pathogen Informatics"/>
        </authorList>
    </citation>
    <scope>NUCLEOTIDE SEQUENCE [LARGE SCALE GENOMIC DNA]</scope>
    <source>
        <strain evidence="3">Lake Konstanz</strain>
    </source>
</reference>
<dbReference type="Proteomes" id="UP000051952">
    <property type="component" value="Unassembled WGS sequence"/>
</dbReference>
<dbReference type="VEuPathDB" id="TriTrypDB:BSAL_44630"/>